<evidence type="ECO:0000313" key="1">
    <source>
        <dbReference type="EnsemblMetazoa" id="ENSAATROPP011513"/>
    </source>
</evidence>
<sequence>MNVQLSSHKKKHSTAFIHKSFTKNNYTNITFDSFLGQRRKNKIAIEPTDFMAGTIRKNPCTAVYLYFFAENRFL</sequence>
<organism evidence="1 2">
    <name type="scientific">Anopheles atroparvus</name>
    <name type="common">European mosquito</name>
    <dbReference type="NCBI Taxonomy" id="41427"/>
    <lineage>
        <taxon>Eukaryota</taxon>
        <taxon>Metazoa</taxon>
        <taxon>Ecdysozoa</taxon>
        <taxon>Arthropoda</taxon>
        <taxon>Hexapoda</taxon>
        <taxon>Insecta</taxon>
        <taxon>Pterygota</taxon>
        <taxon>Neoptera</taxon>
        <taxon>Endopterygota</taxon>
        <taxon>Diptera</taxon>
        <taxon>Nematocera</taxon>
        <taxon>Culicoidea</taxon>
        <taxon>Culicidae</taxon>
        <taxon>Anophelinae</taxon>
        <taxon>Anopheles</taxon>
    </lineage>
</organism>
<keyword evidence="2" id="KW-1185">Reference proteome</keyword>
<proteinExistence type="predicted"/>
<dbReference type="Proteomes" id="UP000075880">
    <property type="component" value="Unassembled WGS sequence"/>
</dbReference>
<dbReference type="EnsemblMetazoa" id="ENSAATROPT012681">
    <property type="protein sequence ID" value="ENSAATROPP011513"/>
    <property type="gene ID" value="ENSAATROPG010319"/>
</dbReference>
<evidence type="ECO:0000313" key="2">
    <source>
        <dbReference type="Proteomes" id="UP000075880"/>
    </source>
</evidence>
<reference evidence="1" key="1">
    <citation type="submission" date="2024-04" db="UniProtKB">
        <authorList>
            <consortium name="EnsemblMetazoa"/>
        </authorList>
    </citation>
    <scope>IDENTIFICATION</scope>
    <source>
        <strain evidence="1">EBRO</strain>
    </source>
</reference>
<accession>A0AAG5DLH3</accession>
<name>A0AAG5DLH3_ANOAO</name>
<protein>
    <submittedName>
        <fullName evidence="1">Uncharacterized protein</fullName>
    </submittedName>
</protein>
<dbReference type="AlphaFoldDB" id="A0AAG5DLH3"/>